<dbReference type="EC" id="3.5.1.28" evidence="3"/>
<reference evidence="7 8" key="1">
    <citation type="submission" date="2021-11" db="EMBL/GenBank/DDBJ databases">
        <authorList>
            <person name="Huq M.A."/>
        </authorList>
    </citation>
    <scope>NUCLEOTIDE SEQUENCE [LARGE SCALE GENOMIC DNA]</scope>
    <source>
        <strain evidence="7 8">MAHUQ-52</strain>
    </source>
</reference>
<organism evidence="7 8">
    <name type="scientific">Massilia agrisoli</name>
    <dbReference type="NCBI Taxonomy" id="2892444"/>
    <lineage>
        <taxon>Bacteria</taxon>
        <taxon>Pseudomonadati</taxon>
        <taxon>Pseudomonadota</taxon>
        <taxon>Betaproteobacteria</taxon>
        <taxon>Burkholderiales</taxon>
        <taxon>Oxalobacteraceae</taxon>
        <taxon>Telluria group</taxon>
        <taxon>Massilia</taxon>
    </lineage>
</organism>
<protein>
    <recommendedName>
        <fullName evidence="3">N-acetylmuramoyl-L-alanine amidase</fullName>
        <ecNumber evidence="3">3.5.1.28</ecNumber>
    </recommendedName>
</protein>
<proteinExistence type="inferred from homology"/>
<evidence type="ECO:0000256" key="2">
    <source>
        <dbReference type="ARBA" id="ARBA00007553"/>
    </source>
</evidence>
<evidence type="ECO:0000256" key="4">
    <source>
        <dbReference type="ARBA" id="ARBA00022801"/>
    </source>
</evidence>
<keyword evidence="4" id="KW-0378">Hydrolase</keyword>
<gene>
    <name evidence="7" type="ORF">LMJ30_13685</name>
</gene>
<dbReference type="Gene3D" id="3.40.80.10">
    <property type="entry name" value="Peptidoglycan recognition protein-like"/>
    <property type="match status" value="1"/>
</dbReference>
<dbReference type="RefSeq" id="WP_229432872.1">
    <property type="nucleotide sequence ID" value="NZ_JAJHPV010000013.1"/>
</dbReference>
<comment type="similarity">
    <text evidence="2">Belongs to the N-acetylmuramoyl-L-alanine amidase 2 family.</text>
</comment>
<keyword evidence="5" id="KW-0961">Cell wall biogenesis/degradation</keyword>
<evidence type="ECO:0000256" key="3">
    <source>
        <dbReference type="ARBA" id="ARBA00011901"/>
    </source>
</evidence>
<dbReference type="PANTHER" id="PTHR30417">
    <property type="entry name" value="N-ACETYLMURAMOYL-L-ALANINE AMIDASE AMID"/>
    <property type="match status" value="1"/>
</dbReference>
<dbReference type="Proteomes" id="UP001198701">
    <property type="component" value="Unassembled WGS sequence"/>
</dbReference>
<dbReference type="InterPro" id="IPR002502">
    <property type="entry name" value="Amidase_domain"/>
</dbReference>
<evidence type="ECO:0000256" key="5">
    <source>
        <dbReference type="ARBA" id="ARBA00023316"/>
    </source>
</evidence>
<evidence type="ECO:0000259" key="6">
    <source>
        <dbReference type="SMART" id="SM00644"/>
    </source>
</evidence>
<dbReference type="InterPro" id="IPR036365">
    <property type="entry name" value="PGBD-like_sf"/>
</dbReference>
<dbReference type="InterPro" id="IPR036505">
    <property type="entry name" value="Amidase/PGRP_sf"/>
</dbReference>
<dbReference type="InterPro" id="IPR002477">
    <property type="entry name" value="Peptidoglycan-bd-like"/>
</dbReference>
<name>A0ABS8IXS7_9BURK</name>
<accession>A0ABS8IXS7</accession>
<sequence length="363" mass="38242">MCRTRRSRSPTSSRNNAPTWRIIKTKNTIDGLLAGLLVACAAAALPAAASTDYPPAIWNPAASCNYSARTVSVSHVAVHTTQGSYAGSISWFQNCSAGVSAHYVIRSSDGQVTQMVREADKAWHIGNSNGYTVGIEHEGYVANPSAWYTTAMYNASADLTRDILASRALAQKVYDGASGWNAVLPDANFDVKGHVNYASQSHTDPGSGWDWPRYKQLVTSGSGSGGGATPTLTWPVVQYGNTGERVRTVQYLLQQWGYSVTADGSFGSTTLTAVKNFQASQGLGADGVVGNASWPALTVLAQQGDSGAKVRAVQSQLVESGYAVAVDGVFGPGTDSAVRSFQGAKGLGVDGIVGENTWNKFAW</sequence>
<comment type="catalytic activity">
    <reaction evidence="1">
        <text>Hydrolyzes the link between N-acetylmuramoyl residues and L-amino acid residues in certain cell-wall glycopeptides.</text>
        <dbReference type="EC" id="3.5.1.28"/>
    </reaction>
</comment>
<dbReference type="Pfam" id="PF01510">
    <property type="entry name" value="Amidase_2"/>
    <property type="match status" value="1"/>
</dbReference>
<dbReference type="SMART" id="SM00644">
    <property type="entry name" value="Ami_2"/>
    <property type="match status" value="1"/>
</dbReference>
<dbReference type="Gene3D" id="1.10.101.10">
    <property type="entry name" value="PGBD-like superfamily/PGBD"/>
    <property type="match status" value="2"/>
</dbReference>
<evidence type="ECO:0000313" key="8">
    <source>
        <dbReference type="Proteomes" id="UP001198701"/>
    </source>
</evidence>
<dbReference type="EMBL" id="JAJHPV010000013">
    <property type="protein sequence ID" value="MCC6072004.1"/>
    <property type="molecule type" value="Genomic_DNA"/>
</dbReference>
<dbReference type="InterPro" id="IPR036366">
    <property type="entry name" value="PGBDSf"/>
</dbReference>
<comment type="caution">
    <text evidence="7">The sequence shown here is derived from an EMBL/GenBank/DDBJ whole genome shotgun (WGS) entry which is preliminary data.</text>
</comment>
<dbReference type="PANTHER" id="PTHR30417:SF1">
    <property type="entry name" value="N-ACETYLMURAMOYL-L-ALANINE AMIDASE AMID"/>
    <property type="match status" value="1"/>
</dbReference>
<evidence type="ECO:0000313" key="7">
    <source>
        <dbReference type="EMBL" id="MCC6072004.1"/>
    </source>
</evidence>
<evidence type="ECO:0000256" key="1">
    <source>
        <dbReference type="ARBA" id="ARBA00001561"/>
    </source>
</evidence>
<dbReference type="Pfam" id="PF01471">
    <property type="entry name" value="PG_binding_1"/>
    <property type="match status" value="2"/>
</dbReference>
<feature type="domain" description="N-acetylmuramoyl-L-alanine amidase" evidence="6">
    <location>
        <begin position="63"/>
        <end position="206"/>
    </location>
</feature>
<dbReference type="InterPro" id="IPR051206">
    <property type="entry name" value="NAMLAA_amidase_2"/>
</dbReference>
<dbReference type="SUPFAM" id="SSF55846">
    <property type="entry name" value="N-acetylmuramoyl-L-alanine amidase-like"/>
    <property type="match status" value="1"/>
</dbReference>
<dbReference type="CDD" id="cd06583">
    <property type="entry name" value="PGRP"/>
    <property type="match status" value="1"/>
</dbReference>
<dbReference type="SUPFAM" id="SSF47090">
    <property type="entry name" value="PGBD-like"/>
    <property type="match status" value="2"/>
</dbReference>
<keyword evidence="8" id="KW-1185">Reference proteome</keyword>